<comment type="function">
    <text evidence="6">Has immunoglobulin-binding and hemagglutination properties, and can bind to mannose. Essential for virulence. May be involved in LPS biosynthesis or polysaccharide transport.</text>
</comment>
<dbReference type="RefSeq" id="WP_097142269.1">
    <property type="nucleotide sequence ID" value="NZ_OBQD01000018.1"/>
</dbReference>
<reference evidence="8 9" key="1">
    <citation type="submission" date="2017-08" db="EMBL/GenBank/DDBJ databases">
        <authorList>
            <person name="de Groot N.N."/>
        </authorList>
    </citation>
    <scope>NUCLEOTIDE SEQUENCE [LARGE SCALE GENOMIC DNA]</scope>
    <source>
        <strain evidence="8 9">JC85</strain>
    </source>
</reference>
<comment type="subcellular location">
    <subcellularLocation>
        <location evidence="1">Membrane</location>
        <topology evidence="1">Single-pass membrane protein</topology>
    </subcellularLocation>
</comment>
<evidence type="ECO:0000256" key="2">
    <source>
        <dbReference type="ARBA" id="ARBA00010270"/>
    </source>
</evidence>
<dbReference type="GO" id="GO:0030246">
    <property type="term" value="F:carbohydrate binding"/>
    <property type="evidence" value="ECO:0007669"/>
    <property type="project" value="UniProtKB-KW"/>
</dbReference>
<evidence type="ECO:0000256" key="5">
    <source>
        <dbReference type="ARBA" id="ARBA00022734"/>
    </source>
</evidence>
<keyword evidence="9" id="KW-1185">Reference proteome</keyword>
<keyword evidence="4" id="KW-0472">Membrane</keyword>
<evidence type="ECO:0000256" key="6">
    <source>
        <dbReference type="ARBA" id="ARBA00025321"/>
    </source>
</evidence>
<evidence type="ECO:0000256" key="7">
    <source>
        <dbReference type="SAM" id="SignalP"/>
    </source>
</evidence>
<gene>
    <name evidence="8" type="ORF">SAMN05892877_11868</name>
</gene>
<accession>A0A285UVK3</accession>
<evidence type="ECO:0000313" key="8">
    <source>
        <dbReference type="EMBL" id="SOC45839.1"/>
    </source>
</evidence>
<sequence length="140" mass="15707">MNRFLKTVVLAAAVAATTVTSFGVAEAGDRWRRHHHNNDAAWAAGAAGLVTGVIVGSAIANDGGYYRAQPRRVYVEPEYYPERRVYRPAPVYRPARVAVRTFEPWTPEWYRYCEGTYRSFNPRSGTFVGYDGLEHFCVAG</sequence>
<keyword evidence="4" id="KW-1003">Cell membrane</keyword>
<dbReference type="EMBL" id="OBQD01000018">
    <property type="protein sequence ID" value="SOC45839.1"/>
    <property type="molecule type" value="Genomic_DNA"/>
</dbReference>
<feature type="signal peptide" evidence="7">
    <location>
        <begin position="1"/>
        <end position="27"/>
    </location>
</feature>
<keyword evidence="5" id="KW-0430">Lectin</keyword>
<evidence type="ECO:0000256" key="1">
    <source>
        <dbReference type="ARBA" id="ARBA00004167"/>
    </source>
</evidence>
<comment type="similarity">
    <text evidence="2">Belongs to the BA14k family.</text>
</comment>
<evidence type="ECO:0000256" key="3">
    <source>
        <dbReference type="ARBA" id="ARBA00020552"/>
    </source>
</evidence>
<keyword evidence="7" id="KW-0732">Signal</keyword>
<organism evidence="8 9">
    <name type="scientific">Rhizobium subbaraonis</name>
    <dbReference type="NCBI Taxonomy" id="908946"/>
    <lineage>
        <taxon>Bacteria</taxon>
        <taxon>Pseudomonadati</taxon>
        <taxon>Pseudomonadota</taxon>
        <taxon>Alphaproteobacteria</taxon>
        <taxon>Hyphomicrobiales</taxon>
        <taxon>Rhizobiaceae</taxon>
        <taxon>Rhizobium/Agrobacterium group</taxon>
        <taxon>Rhizobium</taxon>
    </lineage>
</organism>
<dbReference type="GO" id="GO:0016020">
    <property type="term" value="C:membrane"/>
    <property type="evidence" value="ECO:0007669"/>
    <property type="project" value="UniProtKB-SubCell"/>
</dbReference>
<dbReference type="OrthoDB" id="7889197at2"/>
<name>A0A285UVK3_9HYPH</name>
<dbReference type="InterPro" id="IPR012413">
    <property type="entry name" value="BA14K"/>
</dbReference>
<feature type="chain" id="PRO_5012922283" description="Lectin-like protein BA14k" evidence="7">
    <location>
        <begin position="28"/>
        <end position="140"/>
    </location>
</feature>
<dbReference type="Pfam" id="PF07886">
    <property type="entry name" value="BA14K"/>
    <property type="match status" value="1"/>
</dbReference>
<evidence type="ECO:0000313" key="9">
    <source>
        <dbReference type="Proteomes" id="UP000219167"/>
    </source>
</evidence>
<dbReference type="AlphaFoldDB" id="A0A285UVK3"/>
<dbReference type="Proteomes" id="UP000219167">
    <property type="component" value="Unassembled WGS sequence"/>
</dbReference>
<proteinExistence type="inferred from homology"/>
<evidence type="ECO:0000256" key="4">
    <source>
        <dbReference type="ARBA" id="ARBA00022475"/>
    </source>
</evidence>
<protein>
    <recommendedName>
        <fullName evidence="3">Lectin-like protein BA14k</fullName>
    </recommendedName>
</protein>